<reference evidence="1 2" key="1">
    <citation type="submission" date="2017-05" db="EMBL/GenBank/DDBJ databases">
        <title>De novo genome assembly of Deniococcus indicus strain DR1.</title>
        <authorList>
            <person name="Chauhan D."/>
            <person name="Yennamalli R.M."/>
            <person name="Priyadarshini R."/>
        </authorList>
    </citation>
    <scope>NUCLEOTIDE SEQUENCE [LARGE SCALE GENOMIC DNA]</scope>
    <source>
        <strain evidence="1 2">DR1</strain>
    </source>
</reference>
<organism evidence="1 2">
    <name type="scientific">Deinococcus indicus</name>
    <dbReference type="NCBI Taxonomy" id="223556"/>
    <lineage>
        <taxon>Bacteria</taxon>
        <taxon>Thermotogati</taxon>
        <taxon>Deinococcota</taxon>
        <taxon>Deinococci</taxon>
        <taxon>Deinococcales</taxon>
        <taxon>Deinococcaceae</taxon>
        <taxon>Deinococcus</taxon>
    </lineage>
</organism>
<name>A0A246BTM3_9DEIO</name>
<protein>
    <submittedName>
        <fullName evidence="1">Uncharacterized protein</fullName>
    </submittedName>
</protein>
<accession>A0A246BTM3</accession>
<dbReference type="SMR" id="A0A246BTM3"/>
<dbReference type="Proteomes" id="UP000197208">
    <property type="component" value="Unassembled WGS sequence"/>
</dbReference>
<keyword evidence="2" id="KW-1185">Reference proteome</keyword>
<dbReference type="EMBL" id="NHMK01000003">
    <property type="protein sequence ID" value="OWL99003.1"/>
    <property type="molecule type" value="Genomic_DNA"/>
</dbReference>
<dbReference type="AlphaFoldDB" id="A0A246BTM3"/>
<evidence type="ECO:0000313" key="1">
    <source>
        <dbReference type="EMBL" id="OWL99003.1"/>
    </source>
</evidence>
<gene>
    <name evidence="1" type="ORF">CBQ26_00660</name>
</gene>
<evidence type="ECO:0000313" key="2">
    <source>
        <dbReference type="Proteomes" id="UP000197208"/>
    </source>
</evidence>
<sequence>MTMPAPLTALLARWRARRALRRVPPELRVLHALATGVTYPPLIASTYHLTLAQTCGTLAALEGQRIVRRHAPRPHLDSPTTLQRYELTLSGETYAAKALLPGLRPGTPVAWKGQLLCIRPGQHLLSVAALSPITAHLEGRPHP</sequence>
<comment type="caution">
    <text evidence="1">The sequence shown here is derived from an EMBL/GenBank/DDBJ whole genome shotgun (WGS) entry which is preliminary data.</text>
</comment>
<proteinExistence type="predicted"/>